<evidence type="ECO:0000256" key="2">
    <source>
        <dbReference type="ARBA" id="ARBA00022525"/>
    </source>
</evidence>
<evidence type="ECO:0000256" key="1">
    <source>
        <dbReference type="ARBA" id="ARBA00004613"/>
    </source>
</evidence>
<proteinExistence type="predicted"/>
<keyword evidence="3" id="KW-0472">Membrane</keyword>
<dbReference type="EMBL" id="GFPF01000203">
    <property type="protein sequence ID" value="MAA11349.1"/>
    <property type="molecule type" value="Transcribed_RNA"/>
</dbReference>
<reference evidence="5" key="1">
    <citation type="journal article" date="2017" name="Parasit. Vectors">
        <title>Sialotranscriptomics of Rhipicephalus zambeziensis reveals intricate expression profiles of secretory proteins and suggests tight temporal transcriptional regulation during blood-feeding.</title>
        <authorList>
            <person name="de Castro M.H."/>
            <person name="de Klerk D."/>
            <person name="Pienaar R."/>
            <person name="Rees D.J.G."/>
            <person name="Mans B.J."/>
        </authorList>
    </citation>
    <scope>NUCLEOTIDE SEQUENCE</scope>
    <source>
        <tissue evidence="5">Salivary glands</tissue>
    </source>
</reference>
<evidence type="ECO:0000259" key="4">
    <source>
        <dbReference type="SMART" id="SM01318"/>
    </source>
</evidence>
<feature type="domain" description="Single" evidence="4">
    <location>
        <begin position="44"/>
        <end position="108"/>
    </location>
</feature>
<keyword evidence="3" id="KW-1133">Transmembrane helix</keyword>
<accession>A0A224Y765</accession>
<keyword evidence="2" id="KW-0964">Secreted</keyword>
<evidence type="ECO:0000313" key="5">
    <source>
        <dbReference type="EMBL" id="MAA11349.1"/>
    </source>
</evidence>
<evidence type="ECO:0000256" key="3">
    <source>
        <dbReference type="SAM" id="Phobius"/>
    </source>
</evidence>
<organism evidence="5">
    <name type="scientific">Rhipicephalus zambeziensis</name>
    <dbReference type="NCBI Taxonomy" id="60191"/>
    <lineage>
        <taxon>Eukaryota</taxon>
        <taxon>Metazoa</taxon>
        <taxon>Ecdysozoa</taxon>
        <taxon>Arthropoda</taxon>
        <taxon>Chelicerata</taxon>
        <taxon>Arachnida</taxon>
        <taxon>Acari</taxon>
        <taxon>Parasitiformes</taxon>
        <taxon>Ixodida</taxon>
        <taxon>Ixodoidea</taxon>
        <taxon>Ixodidae</taxon>
        <taxon>Rhipicephalinae</taxon>
        <taxon>Rhipicephalus</taxon>
        <taxon>Rhipicephalus</taxon>
    </lineage>
</organism>
<name>A0A224Y765_9ACAR</name>
<dbReference type="Pfam" id="PF15430">
    <property type="entry name" value="SVWC"/>
    <property type="match status" value="1"/>
</dbReference>
<protein>
    <submittedName>
        <fullName evidence="5">8.9 kDa family member</fullName>
    </submittedName>
</protein>
<sequence length="113" mass="12985">MSVMHVLLYIMYAYFILSLNVLFTGIAQGDVFQKRVRVVNGNVCATKKHSFKEGEYWYPPNKCVVGLCVARNNKIAYWNCTKPPKGVGCTVKRNRTARYPKCCPMTVCQRNQR</sequence>
<dbReference type="GO" id="GO:0005576">
    <property type="term" value="C:extracellular region"/>
    <property type="evidence" value="ECO:0007669"/>
    <property type="project" value="UniProtKB-SubCell"/>
</dbReference>
<dbReference type="AlphaFoldDB" id="A0A224Y765"/>
<feature type="transmembrane region" description="Helical" evidence="3">
    <location>
        <begin position="6"/>
        <end position="27"/>
    </location>
</feature>
<keyword evidence="3" id="KW-0812">Transmembrane</keyword>
<dbReference type="InterPro" id="IPR029277">
    <property type="entry name" value="SVWC_dom"/>
</dbReference>
<comment type="subcellular location">
    <subcellularLocation>
        <location evidence="1">Secreted</location>
    </subcellularLocation>
</comment>
<dbReference type="SMART" id="SM01318">
    <property type="entry name" value="SVWC"/>
    <property type="match status" value="1"/>
</dbReference>